<proteinExistence type="predicted"/>
<keyword evidence="2" id="KW-0812">Transmembrane</keyword>
<protein>
    <submittedName>
        <fullName evidence="4">Uncharacterized protein isoform X1</fullName>
    </submittedName>
</protein>
<evidence type="ECO:0000313" key="3">
    <source>
        <dbReference type="Proteomes" id="UP000001819"/>
    </source>
</evidence>
<keyword evidence="2" id="KW-1133">Transmembrane helix</keyword>
<evidence type="ECO:0000256" key="1">
    <source>
        <dbReference type="SAM" id="MobiDB-lite"/>
    </source>
</evidence>
<accession>A0A6I8VTT2</accession>
<feature type="transmembrane region" description="Helical" evidence="2">
    <location>
        <begin position="30"/>
        <end position="49"/>
    </location>
</feature>
<sequence length="380" mass="42464">MQSPFTEKLISEEEVETSSTASKGRNNHHVVPLGILMVLCTMYLVVAGAQRNYRYYFEPGVAALDLHAPEVSPDDGYPQLEGIQDEPVNNLTCEKLDIFQKESAKENDSNLFSKQMAKPYQSKAGKRTRNGATGVGASKRLRGGKAVESNRKKQEAPKKSNTAEPIIYLFALVFIYLLLKAASDINQHYKSQNKGDKRLRRCSLQSYAQIHKQDRRASKVLEEAAIFRRSHILLGEVRSVSVDRYKYTLNEEGYHTVCTPKTLDQQHRATSPLAYRPAGDPAARTGTTHSHCHGMVCHANSSKPNCFFPAETRLNRRSSVPISIDYQTVHVSNISQYSSELARRGSVISLTGPNPPNVDPNAVPSGSLDLKRRVRMINRH</sequence>
<evidence type="ECO:0000313" key="4">
    <source>
        <dbReference type="RefSeq" id="XP_033234480.1"/>
    </source>
</evidence>
<gene>
    <name evidence="4" type="primary">LOC4805041</name>
</gene>
<keyword evidence="3" id="KW-1185">Reference proteome</keyword>
<feature type="transmembrane region" description="Helical" evidence="2">
    <location>
        <begin position="161"/>
        <end position="179"/>
    </location>
</feature>
<evidence type="ECO:0000256" key="2">
    <source>
        <dbReference type="SAM" id="Phobius"/>
    </source>
</evidence>
<dbReference type="Proteomes" id="UP000001819">
    <property type="component" value="Chromosome 3"/>
</dbReference>
<dbReference type="InParanoid" id="A0A6I8VTT2"/>
<keyword evidence="2" id="KW-0472">Membrane</keyword>
<dbReference type="RefSeq" id="XP_033234480.1">
    <property type="nucleotide sequence ID" value="XM_033378589.1"/>
</dbReference>
<feature type="region of interest" description="Disordered" evidence="1">
    <location>
        <begin position="119"/>
        <end position="158"/>
    </location>
</feature>
<dbReference type="FunCoup" id="A0A6I8VTT2">
    <property type="interactions" value="5"/>
</dbReference>
<feature type="region of interest" description="Disordered" evidence="1">
    <location>
        <begin position="1"/>
        <end position="26"/>
    </location>
</feature>
<name>A0A6I8VTT2_DROPS</name>
<reference evidence="3" key="1">
    <citation type="submission" date="2024-06" db="UniProtKB">
        <authorList>
            <consortium name="RefSeq"/>
        </authorList>
    </citation>
    <scope>NUCLEOTIDE SEQUENCE [LARGE SCALE GENOMIC DNA]</scope>
    <source>
        <strain evidence="3">MV2-25</strain>
    </source>
</reference>
<dbReference type="AlphaFoldDB" id="A0A6I8VTT2"/>
<reference evidence="4" key="2">
    <citation type="submission" date="2025-08" db="UniProtKB">
        <authorList>
            <consortium name="RefSeq"/>
        </authorList>
    </citation>
    <scope>IDENTIFICATION</scope>
    <source>
        <strain evidence="4">MV-25-SWS-2005</strain>
        <tissue evidence="4">Whole body</tissue>
    </source>
</reference>
<feature type="compositionally biased region" description="Basic and acidic residues" evidence="1">
    <location>
        <begin position="148"/>
        <end position="158"/>
    </location>
</feature>
<organism evidence="3 4">
    <name type="scientific">Drosophila pseudoobscura pseudoobscura</name>
    <name type="common">Fruit fly</name>
    <dbReference type="NCBI Taxonomy" id="46245"/>
    <lineage>
        <taxon>Eukaryota</taxon>
        <taxon>Metazoa</taxon>
        <taxon>Ecdysozoa</taxon>
        <taxon>Arthropoda</taxon>
        <taxon>Hexapoda</taxon>
        <taxon>Insecta</taxon>
        <taxon>Pterygota</taxon>
        <taxon>Neoptera</taxon>
        <taxon>Endopterygota</taxon>
        <taxon>Diptera</taxon>
        <taxon>Brachycera</taxon>
        <taxon>Muscomorpha</taxon>
        <taxon>Ephydroidea</taxon>
        <taxon>Drosophilidae</taxon>
        <taxon>Drosophila</taxon>
        <taxon>Sophophora</taxon>
    </lineage>
</organism>